<dbReference type="AlphaFoldDB" id="A0A7Y0YS06"/>
<organism evidence="1">
    <name type="scientific">Streptococcus sanguinis</name>
    <dbReference type="NCBI Taxonomy" id="1305"/>
    <lineage>
        <taxon>Bacteria</taxon>
        <taxon>Bacillati</taxon>
        <taxon>Bacillota</taxon>
        <taxon>Bacilli</taxon>
        <taxon>Lactobacillales</taxon>
        <taxon>Streptococcaceae</taxon>
        <taxon>Streptococcus</taxon>
    </lineage>
</organism>
<reference evidence="1" key="1">
    <citation type="submission" date="2020-04" db="EMBL/GenBank/DDBJ databases">
        <authorList>
            <person name="Chakraborty B."/>
            <person name="Walker A.R."/>
            <person name="Burne R.A."/>
        </authorList>
    </citation>
    <scope>NUCLEOTIDE SEQUENCE [LARGE SCALE GENOMIC DNA]</scope>
    <source>
        <strain evidence="1">BCA8</strain>
    </source>
</reference>
<protein>
    <submittedName>
        <fullName evidence="1">Uncharacterized protein</fullName>
    </submittedName>
</protein>
<sequence length="55" mass="6358">MLKDDKSYPLSRLQRNLSAPDYHAKSKKTAALFRTYPDVGAANEIKRLLDRLFFS</sequence>
<accession>A0A7Y0YS06</accession>
<proteinExistence type="predicted"/>
<dbReference type="EMBL" id="JABBCN010000003">
    <property type="protein sequence ID" value="NMX24838.1"/>
    <property type="molecule type" value="Genomic_DNA"/>
</dbReference>
<evidence type="ECO:0000313" key="1">
    <source>
        <dbReference type="EMBL" id="NMX24838.1"/>
    </source>
</evidence>
<name>A0A7Y0YS06_STRSA</name>
<gene>
    <name evidence="1" type="ORF">HGP05_09320</name>
</gene>
<comment type="caution">
    <text evidence="1">The sequence shown here is derived from an EMBL/GenBank/DDBJ whole genome shotgun (WGS) entry which is preliminary data.</text>
</comment>